<comment type="caution">
    <text evidence="1">The sequence shown here is derived from an EMBL/GenBank/DDBJ whole genome shotgun (WGS) entry which is preliminary data.</text>
</comment>
<organism evidence="1 2">
    <name type="scientific">Nitratireductor aestuarii</name>
    <dbReference type="NCBI Taxonomy" id="1735103"/>
    <lineage>
        <taxon>Bacteria</taxon>
        <taxon>Pseudomonadati</taxon>
        <taxon>Pseudomonadota</taxon>
        <taxon>Alphaproteobacteria</taxon>
        <taxon>Hyphomicrobiales</taxon>
        <taxon>Phyllobacteriaceae</taxon>
        <taxon>Nitratireductor</taxon>
    </lineage>
</organism>
<dbReference type="Proteomes" id="UP000636264">
    <property type="component" value="Unassembled WGS sequence"/>
</dbReference>
<name>A0A916W5Y9_9HYPH</name>
<sequence length="70" mass="8283">MKIDVQKMSQNLAEDPRISNYKLARAFKRLDEELRAIKGRNGAIPMEIIFARAILRRARELRTNDERKQQ</sequence>
<dbReference type="AlphaFoldDB" id="A0A916W5Y9"/>
<proteinExistence type="predicted"/>
<gene>
    <name evidence="1" type="ORF">GCM10011385_24350</name>
</gene>
<accession>A0A916W5Y9</accession>
<evidence type="ECO:0000313" key="2">
    <source>
        <dbReference type="Proteomes" id="UP000636264"/>
    </source>
</evidence>
<reference evidence="1" key="1">
    <citation type="journal article" date="2014" name="Int. J. Syst. Evol. Microbiol.">
        <title>Complete genome sequence of Corynebacterium casei LMG S-19264T (=DSM 44701T), isolated from a smear-ripened cheese.</title>
        <authorList>
            <consortium name="US DOE Joint Genome Institute (JGI-PGF)"/>
            <person name="Walter F."/>
            <person name="Albersmeier A."/>
            <person name="Kalinowski J."/>
            <person name="Ruckert C."/>
        </authorList>
    </citation>
    <scope>NUCLEOTIDE SEQUENCE</scope>
    <source>
        <strain evidence="1">CGMCC 1.15320</strain>
    </source>
</reference>
<protein>
    <submittedName>
        <fullName evidence="1">Uncharacterized protein</fullName>
    </submittedName>
</protein>
<dbReference type="RefSeq" id="WP_188721346.1">
    <property type="nucleotide sequence ID" value="NZ_BMIF01000007.1"/>
</dbReference>
<dbReference type="EMBL" id="BMIF01000007">
    <property type="protein sequence ID" value="GGA69652.1"/>
    <property type="molecule type" value="Genomic_DNA"/>
</dbReference>
<reference evidence="1" key="2">
    <citation type="submission" date="2020-09" db="EMBL/GenBank/DDBJ databases">
        <authorList>
            <person name="Sun Q."/>
            <person name="Zhou Y."/>
        </authorList>
    </citation>
    <scope>NUCLEOTIDE SEQUENCE</scope>
    <source>
        <strain evidence="1">CGMCC 1.15320</strain>
    </source>
</reference>
<keyword evidence="2" id="KW-1185">Reference proteome</keyword>
<evidence type="ECO:0000313" key="1">
    <source>
        <dbReference type="EMBL" id="GGA69652.1"/>
    </source>
</evidence>